<reference evidence="2" key="1">
    <citation type="submission" date="2016-11" db="EMBL/GenBank/DDBJ databases">
        <authorList>
            <person name="Varghese N."/>
            <person name="Submissions S."/>
        </authorList>
    </citation>
    <scope>NUCLEOTIDE SEQUENCE [LARGE SCALE GENOMIC DNA]</scope>
    <source>
        <strain evidence="2">UWOS</strain>
    </source>
</reference>
<gene>
    <name evidence="1" type="ORF">SAMN05720469_11718</name>
</gene>
<evidence type="ECO:0000313" key="2">
    <source>
        <dbReference type="Proteomes" id="UP000184275"/>
    </source>
</evidence>
<sequence length="299" mass="34732">MAYTITGPLLKKFIALANGAELAASECKGSIFKDLRKEGLIIAIPQGRGFYYKVPNETAFRSYLAARNDAFKNLEKSEEMFRNLVNTEQDAKMNMPRQAQAMETGNSKMRTARSCKGFLVNSYEPIPVILNGKHFDLNPPDGSFIFIADYENFFIPENAIVVGIENMENFRYIQRQRNLFKQMMPLEKTQPLLFVARYPQSKDLIRWLCHNNNHYVHFGDLDLAGIHIYLTEFYAKLEDRATFFIPQNAEACIEKGSRERYDDQILKFENMKVTDPRVLPLVNWIKKHHKCYDQEGFIE</sequence>
<dbReference type="RefSeq" id="WP_073304631.1">
    <property type="nucleotide sequence ID" value="NZ_FRAW01000017.1"/>
</dbReference>
<evidence type="ECO:0008006" key="3">
    <source>
        <dbReference type="Google" id="ProtNLM"/>
    </source>
</evidence>
<protein>
    <recommendedName>
        <fullName evidence="3">Wadjet protein JetD C-terminal domain-containing protein</fullName>
    </recommendedName>
</protein>
<accession>A0A1M6V706</accession>
<organism evidence="1 2">
    <name type="scientific">Fibrobacter intestinalis</name>
    <dbReference type="NCBI Taxonomy" id="28122"/>
    <lineage>
        <taxon>Bacteria</taxon>
        <taxon>Pseudomonadati</taxon>
        <taxon>Fibrobacterota</taxon>
        <taxon>Fibrobacteria</taxon>
        <taxon>Fibrobacterales</taxon>
        <taxon>Fibrobacteraceae</taxon>
        <taxon>Fibrobacter</taxon>
    </lineage>
</organism>
<evidence type="ECO:0000313" key="1">
    <source>
        <dbReference type="EMBL" id="SHK77228.1"/>
    </source>
</evidence>
<name>A0A1M6V706_9BACT</name>
<keyword evidence="2" id="KW-1185">Reference proteome</keyword>
<dbReference type="AlphaFoldDB" id="A0A1M6V706"/>
<dbReference type="EMBL" id="FRAW01000017">
    <property type="protein sequence ID" value="SHK77228.1"/>
    <property type="molecule type" value="Genomic_DNA"/>
</dbReference>
<dbReference type="Proteomes" id="UP000184275">
    <property type="component" value="Unassembled WGS sequence"/>
</dbReference>
<proteinExistence type="predicted"/>